<dbReference type="InterPro" id="IPR051446">
    <property type="entry name" value="HTH_trans_reg/aminotransferase"/>
</dbReference>
<dbReference type="SUPFAM" id="SSF46785">
    <property type="entry name" value="Winged helix' DNA-binding domain"/>
    <property type="match status" value="1"/>
</dbReference>
<dbReference type="Pfam" id="PF00155">
    <property type="entry name" value="Aminotran_1_2"/>
    <property type="match status" value="1"/>
</dbReference>
<dbReference type="PROSITE" id="PS50949">
    <property type="entry name" value="HTH_GNTR"/>
    <property type="match status" value="1"/>
</dbReference>
<evidence type="ECO:0000259" key="7">
    <source>
        <dbReference type="PROSITE" id="PS50949"/>
    </source>
</evidence>
<gene>
    <name evidence="8" type="ORF">GIY09_03540</name>
</gene>
<dbReference type="GO" id="GO:0003677">
    <property type="term" value="F:DNA binding"/>
    <property type="evidence" value="ECO:0007669"/>
    <property type="project" value="UniProtKB-KW"/>
</dbReference>
<dbReference type="GO" id="GO:0030170">
    <property type="term" value="F:pyridoxal phosphate binding"/>
    <property type="evidence" value="ECO:0007669"/>
    <property type="project" value="InterPro"/>
</dbReference>
<dbReference type="PANTHER" id="PTHR46577:SF1">
    <property type="entry name" value="HTH-TYPE TRANSCRIPTIONAL REGULATORY PROTEIN GABR"/>
    <property type="match status" value="1"/>
</dbReference>
<keyword evidence="6" id="KW-0804">Transcription</keyword>
<dbReference type="Pfam" id="PF00392">
    <property type="entry name" value="GntR"/>
    <property type="match status" value="1"/>
</dbReference>
<dbReference type="PANTHER" id="PTHR46577">
    <property type="entry name" value="HTH-TYPE TRANSCRIPTIONAL REGULATORY PROTEIN GABR"/>
    <property type="match status" value="1"/>
</dbReference>
<comment type="similarity">
    <text evidence="1">In the C-terminal section; belongs to the class-I pyridoxal-phosphate-dependent aminotransferase family.</text>
</comment>
<dbReference type="GO" id="GO:0003700">
    <property type="term" value="F:DNA-binding transcription factor activity"/>
    <property type="evidence" value="ECO:0007669"/>
    <property type="project" value="InterPro"/>
</dbReference>
<evidence type="ECO:0000256" key="6">
    <source>
        <dbReference type="ARBA" id="ARBA00023163"/>
    </source>
</evidence>
<dbReference type="InterPro" id="IPR015424">
    <property type="entry name" value="PyrdxlP-dep_Trfase"/>
</dbReference>
<reference evidence="8 9" key="1">
    <citation type="submission" date="2019-11" db="EMBL/GenBank/DDBJ databases">
        <title>Characterisation of Fundicoccus ignavus gen. nov. sp. nov., a novel genus of the family Aerococcaceae isolated from bulk tank milk.</title>
        <authorList>
            <person name="Siebert A."/>
            <person name="Huptas C."/>
            <person name="Wenning M."/>
            <person name="Scherer S."/>
            <person name="Doll E.V."/>
        </authorList>
    </citation>
    <scope>NUCLEOTIDE SEQUENCE [LARGE SCALE GENOMIC DNA]</scope>
    <source>
        <strain evidence="8 9">WS4759</strain>
    </source>
</reference>
<proteinExistence type="inferred from homology"/>
<dbReference type="Proteomes" id="UP000430975">
    <property type="component" value="Unassembled WGS sequence"/>
</dbReference>
<accession>A0A6I2GX96</accession>
<dbReference type="InterPro" id="IPR036388">
    <property type="entry name" value="WH-like_DNA-bd_sf"/>
</dbReference>
<evidence type="ECO:0000256" key="4">
    <source>
        <dbReference type="ARBA" id="ARBA00023015"/>
    </source>
</evidence>
<dbReference type="CDD" id="cd07377">
    <property type="entry name" value="WHTH_GntR"/>
    <property type="match status" value="1"/>
</dbReference>
<evidence type="ECO:0000256" key="5">
    <source>
        <dbReference type="ARBA" id="ARBA00023125"/>
    </source>
</evidence>
<sequence>MLLNLQNQSEVPLYLQIYKQLKDAIQNGKLTTGQKLMSKRQMAKLNGVSQNTVLNAYDQLLTEGYILAIERSGYFVADVKYLFQSEPTEDSLNITKDCSLPIIQTSYRYNFTESIPDQSLYPFKSFKKIYQDLLNTHTEDLLFQTHPQGLFELRYTLQKYLNNSRGVPCQANQIILGPSSQYLIQLVTQLLPAIKHIGTESPGYLGASQLLKGLGYTIHPIPLDELGLKPEALLTSPAQLLYLTPNHQFPTGNIMPLERRRAILEWAFQSENHYIIEDDYDSEFKYSGIPIPPLKQLDKHNKVIYMGSFSRIISPGTRISYMVLPPNLLTLYRSILSNLTSSLNTLNQWAIYKFMASGQFDSHLNRSRSFYKRKREKLIKSILVNDSNADILGEEAGLYILLIPSKPYHEKQFKQLCQLKGIKITMLSDYMLDHQHPQGKALFLSFSSIPETEIDKAIRLLYQLMQQSFQ</sequence>
<dbReference type="Gene3D" id="3.40.640.10">
    <property type="entry name" value="Type I PLP-dependent aspartate aminotransferase-like (Major domain)"/>
    <property type="match status" value="1"/>
</dbReference>
<dbReference type="InterPro" id="IPR015421">
    <property type="entry name" value="PyrdxlP-dep_Trfase_major"/>
</dbReference>
<dbReference type="CDD" id="cd00609">
    <property type="entry name" value="AAT_like"/>
    <property type="match status" value="1"/>
</dbReference>
<organism evidence="8 9">
    <name type="scientific">Fundicoccus ignavus</name>
    <dbReference type="NCBI Taxonomy" id="2664442"/>
    <lineage>
        <taxon>Bacteria</taxon>
        <taxon>Bacillati</taxon>
        <taxon>Bacillota</taxon>
        <taxon>Bacilli</taxon>
        <taxon>Lactobacillales</taxon>
        <taxon>Aerococcaceae</taxon>
        <taxon>Fundicoccus</taxon>
    </lineage>
</organism>
<keyword evidence="9" id="KW-1185">Reference proteome</keyword>
<dbReference type="InterPro" id="IPR004839">
    <property type="entry name" value="Aminotransferase_I/II_large"/>
</dbReference>
<keyword evidence="8" id="KW-0808">Transferase</keyword>
<evidence type="ECO:0000256" key="2">
    <source>
        <dbReference type="ARBA" id="ARBA00022576"/>
    </source>
</evidence>
<keyword evidence="3" id="KW-0663">Pyridoxal phosphate</keyword>
<evidence type="ECO:0000256" key="3">
    <source>
        <dbReference type="ARBA" id="ARBA00022898"/>
    </source>
</evidence>
<evidence type="ECO:0000313" key="8">
    <source>
        <dbReference type="EMBL" id="MRI84973.1"/>
    </source>
</evidence>
<dbReference type="EMBL" id="WJQS01000002">
    <property type="protein sequence ID" value="MRI84973.1"/>
    <property type="molecule type" value="Genomic_DNA"/>
</dbReference>
<protein>
    <submittedName>
        <fullName evidence="8">Aminotransferase class I/II-fold pyridoxal phosphate-dependent enzyme</fullName>
    </submittedName>
</protein>
<evidence type="ECO:0000256" key="1">
    <source>
        <dbReference type="ARBA" id="ARBA00005384"/>
    </source>
</evidence>
<evidence type="ECO:0000313" key="9">
    <source>
        <dbReference type="Proteomes" id="UP000430975"/>
    </source>
</evidence>
<dbReference type="SMART" id="SM00345">
    <property type="entry name" value="HTH_GNTR"/>
    <property type="match status" value="1"/>
</dbReference>
<dbReference type="InterPro" id="IPR036390">
    <property type="entry name" value="WH_DNA-bd_sf"/>
</dbReference>
<keyword evidence="2 8" id="KW-0032">Aminotransferase</keyword>
<dbReference type="InterPro" id="IPR000524">
    <property type="entry name" value="Tscrpt_reg_HTH_GntR"/>
</dbReference>
<keyword evidence="4" id="KW-0805">Transcription regulation</keyword>
<comment type="caution">
    <text evidence="8">The sequence shown here is derived from an EMBL/GenBank/DDBJ whole genome shotgun (WGS) entry which is preliminary data.</text>
</comment>
<keyword evidence="5" id="KW-0238">DNA-binding</keyword>
<dbReference type="SUPFAM" id="SSF53383">
    <property type="entry name" value="PLP-dependent transferases"/>
    <property type="match status" value="1"/>
</dbReference>
<dbReference type="Gene3D" id="1.10.10.10">
    <property type="entry name" value="Winged helix-like DNA-binding domain superfamily/Winged helix DNA-binding domain"/>
    <property type="match status" value="1"/>
</dbReference>
<dbReference type="RefSeq" id="WP_153863236.1">
    <property type="nucleotide sequence ID" value="NZ_WJQS01000002.1"/>
</dbReference>
<name>A0A6I2GX96_9LACT</name>
<feature type="domain" description="HTH gntR-type" evidence="7">
    <location>
        <begin position="11"/>
        <end position="79"/>
    </location>
</feature>
<dbReference type="GO" id="GO:0008483">
    <property type="term" value="F:transaminase activity"/>
    <property type="evidence" value="ECO:0007669"/>
    <property type="project" value="UniProtKB-KW"/>
</dbReference>
<dbReference type="AlphaFoldDB" id="A0A6I2GX96"/>